<evidence type="ECO:0000259" key="9">
    <source>
        <dbReference type="Pfam" id="PF07685"/>
    </source>
</evidence>
<proteinExistence type="inferred from homology"/>
<evidence type="ECO:0000256" key="6">
    <source>
        <dbReference type="ARBA" id="ARBA00022962"/>
    </source>
</evidence>
<dbReference type="Gene3D" id="3.40.50.300">
    <property type="entry name" value="P-loop containing nucleotide triphosphate hydrolases"/>
    <property type="match status" value="1"/>
</dbReference>
<evidence type="ECO:0000256" key="2">
    <source>
        <dbReference type="ARBA" id="ARBA00022598"/>
    </source>
</evidence>
<organism evidence="10">
    <name type="scientific">Oscillatoriales cyanobacterium SpSt-418</name>
    <dbReference type="NCBI Taxonomy" id="2282169"/>
    <lineage>
        <taxon>Bacteria</taxon>
        <taxon>Bacillati</taxon>
        <taxon>Cyanobacteriota</taxon>
        <taxon>Cyanophyceae</taxon>
        <taxon>Oscillatoriophycideae</taxon>
        <taxon>Oscillatoriales</taxon>
    </lineage>
</organism>
<dbReference type="GO" id="GO:0009236">
    <property type="term" value="P:cobalamin biosynthetic process"/>
    <property type="evidence" value="ECO:0007669"/>
    <property type="project" value="UniProtKB-UniRule"/>
</dbReference>
<keyword evidence="5 7" id="KW-0460">Magnesium</keyword>
<accession>A0A7C3PIZ1</accession>
<dbReference type="GO" id="GO:0005524">
    <property type="term" value="F:ATP binding"/>
    <property type="evidence" value="ECO:0007669"/>
    <property type="project" value="UniProtKB-UniRule"/>
</dbReference>
<evidence type="ECO:0000313" key="10">
    <source>
        <dbReference type="EMBL" id="HFM99180.1"/>
    </source>
</evidence>
<dbReference type="InterPro" id="IPR027417">
    <property type="entry name" value="P-loop_NTPase"/>
</dbReference>
<dbReference type="HAMAP" id="MF_00027">
    <property type="entry name" value="CobB_CbiA"/>
    <property type="match status" value="1"/>
</dbReference>
<protein>
    <recommendedName>
        <fullName evidence="7">Cobyrinate a,c-diamide synthase</fullName>
        <ecNumber evidence="7">6.3.5.11</ecNumber>
    </recommendedName>
    <alternativeName>
        <fullName evidence="7">Cobyrinic acid a,c-diamide synthetase</fullName>
    </alternativeName>
</protein>
<dbReference type="Pfam" id="PF01656">
    <property type="entry name" value="CbiA"/>
    <property type="match status" value="1"/>
</dbReference>
<keyword evidence="7" id="KW-0169">Cobalamin biosynthesis</keyword>
<comment type="cofactor">
    <cofactor evidence="1 7">
        <name>Mg(2+)</name>
        <dbReference type="ChEBI" id="CHEBI:18420"/>
    </cofactor>
</comment>
<dbReference type="Pfam" id="PF07685">
    <property type="entry name" value="GATase_3"/>
    <property type="match status" value="1"/>
</dbReference>
<comment type="pathway">
    <text evidence="7">Cofactor biosynthesis; adenosylcobalamin biosynthesis; cob(II)yrinate a,c-diamide from sirohydrochlorin (anaerobic route): step 10/10.</text>
</comment>
<comment type="caution">
    <text evidence="10">The sequence shown here is derived from an EMBL/GenBank/DDBJ whole genome shotgun (WGS) entry which is preliminary data.</text>
</comment>
<evidence type="ECO:0000256" key="4">
    <source>
        <dbReference type="ARBA" id="ARBA00022840"/>
    </source>
</evidence>
<evidence type="ECO:0000256" key="7">
    <source>
        <dbReference type="HAMAP-Rule" id="MF_00027"/>
    </source>
</evidence>
<dbReference type="NCBIfam" id="NF002204">
    <property type="entry name" value="PRK01077.1"/>
    <property type="match status" value="1"/>
</dbReference>
<evidence type="ECO:0000256" key="5">
    <source>
        <dbReference type="ARBA" id="ARBA00022842"/>
    </source>
</evidence>
<keyword evidence="6 7" id="KW-0315">Glutamine amidotransferase</keyword>
<dbReference type="InterPro" id="IPR004484">
    <property type="entry name" value="CbiA/CobB_synth"/>
</dbReference>
<comment type="miscellaneous">
    <text evidence="7">The a and c carboxylates of cobyrinate are activated for nucleophilic attack via formation of a phosphorylated intermediate by ATP. CbiA catalyzes first the amidation of the c-carboxylate, and then that of the a-carboxylate.</text>
</comment>
<keyword evidence="3 7" id="KW-0547">Nucleotide-binding</keyword>
<comment type="function">
    <text evidence="7">Catalyzes the ATP-dependent amidation of the two carboxylate groups at positions a and c of cobyrinate, using either L-glutamine or ammonia as the nitrogen source.</text>
</comment>
<dbReference type="InterPro" id="IPR002586">
    <property type="entry name" value="CobQ/CobB/MinD/ParA_Nub-bd_dom"/>
</dbReference>
<dbReference type="CDD" id="cd05388">
    <property type="entry name" value="CobB_N"/>
    <property type="match status" value="1"/>
</dbReference>
<comment type="domain">
    <text evidence="7">Comprises of two domains. The C-terminal domain contains the binding site for glutamine and catalyzes the hydrolysis of this substrate to glutamate and ammonia. The N-terminal domain is anticipated to bind ATP and cobyrinate and catalyzes the ultimate synthesis of the diamide product. The ammonia produced via the glutaminase domain is probably translocated to the adjacent domain via a molecular tunnel, where it reacts with an activated intermediate.</text>
</comment>
<dbReference type="UniPathway" id="UPA00148">
    <property type="reaction ID" value="UER00231"/>
</dbReference>
<feature type="active site" description="Nucleophile" evidence="7">
    <location>
        <position position="354"/>
    </location>
</feature>
<keyword evidence="2 7" id="KW-0436">Ligase</keyword>
<feature type="site" description="Increases nucleophilicity of active site Cys" evidence="7">
    <location>
        <position position="452"/>
    </location>
</feature>
<feature type="domain" description="CobQ/CobB/MinD/ParA nucleotide binding" evidence="8">
    <location>
        <begin position="3"/>
        <end position="206"/>
    </location>
</feature>
<dbReference type="Gene3D" id="3.40.50.880">
    <property type="match status" value="1"/>
</dbReference>
<gene>
    <name evidence="7" type="primary">cbiA</name>
    <name evidence="10" type="ORF">ENR64_15760</name>
</gene>
<keyword evidence="4 7" id="KW-0067">ATP-binding</keyword>
<comment type="similarity">
    <text evidence="7">Belongs to the CobB/CbiA family.</text>
</comment>
<dbReference type="CDD" id="cd03130">
    <property type="entry name" value="GATase1_CobB"/>
    <property type="match status" value="1"/>
</dbReference>
<evidence type="ECO:0000256" key="3">
    <source>
        <dbReference type="ARBA" id="ARBA00022741"/>
    </source>
</evidence>
<dbReference type="PANTHER" id="PTHR43873:SF1">
    <property type="entry name" value="COBYRINATE A,C-DIAMIDE SYNTHASE"/>
    <property type="match status" value="1"/>
</dbReference>
<dbReference type="NCBIfam" id="TIGR00379">
    <property type="entry name" value="cobB"/>
    <property type="match status" value="1"/>
</dbReference>
<dbReference type="GO" id="GO:0042242">
    <property type="term" value="F:cobyrinic acid a,c-diamide synthase activity"/>
    <property type="evidence" value="ECO:0007669"/>
    <property type="project" value="UniProtKB-UniRule"/>
</dbReference>
<dbReference type="PANTHER" id="PTHR43873">
    <property type="entry name" value="COBYRINATE A,C-DIAMIDE SYNTHASE"/>
    <property type="match status" value="1"/>
</dbReference>
<dbReference type="SUPFAM" id="SSF52317">
    <property type="entry name" value="Class I glutamine amidotransferase-like"/>
    <property type="match status" value="1"/>
</dbReference>
<comment type="catalytic activity">
    <reaction evidence="7">
        <text>cob(II)yrinate + 2 L-glutamine + 2 ATP + 2 H2O = cob(II)yrinate a,c diamide + 2 L-glutamate + 2 ADP + 2 phosphate + 2 H(+)</text>
        <dbReference type="Rhea" id="RHEA:26289"/>
        <dbReference type="ChEBI" id="CHEBI:15377"/>
        <dbReference type="ChEBI" id="CHEBI:15378"/>
        <dbReference type="ChEBI" id="CHEBI:29985"/>
        <dbReference type="ChEBI" id="CHEBI:30616"/>
        <dbReference type="ChEBI" id="CHEBI:43474"/>
        <dbReference type="ChEBI" id="CHEBI:58359"/>
        <dbReference type="ChEBI" id="CHEBI:58537"/>
        <dbReference type="ChEBI" id="CHEBI:58894"/>
        <dbReference type="ChEBI" id="CHEBI:456216"/>
        <dbReference type="EC" id="6.3.5.11"/>
    </reaction>
</comment>
<dbReference type="SUPFAM" id="SSF52540">
    <property type="entry name" value="P-loop containing nucleoside triphosphate hydrolases"/>
    <property type="match status" value="1"/>
</dbReference>
<evidence type="ECO:0000259" key="8">
    <source>
        <dbReference type="Pfam" id="PF01656"/>
    </source>
</evidence>
<name>A0A7C3PIZ1_9CYAN</name>
<dbReference type="InterPro" id="IPR011698">
    <property type="entry name" value="GATase_3"/>
</dbReference>
<dbReference type="EMBL" id="DSRU01000230">
    <property type="protein sequence ID" value="HFM99180.1"/>
    <property type="molecule type" value="Genomic_DNA"/>
</dbReference>
<feature type="domain" description="CobB/CobQ-like glutamine amidotransferase" evidence="9">
    <location>
        <begin position="272"/>
        <end position="457"/>
    </location>
</feature>
<sequence length="484" mass="52995">MALVIAGERSGVGKTTITLALLSYLYKQGFAVQSFKVGPDYIDPMFHQAATGRACRNLDPVLTSEAYVQHCFVKHSQTADYTLVEGVMGLFDGAAAEVQAAKQSHFAQENVTIAPTAAWGSTAHVAKLLQCPIALVVDCSRLSHSVAAIVQGYRYFDSQLQVVGVILNRVGSDRHLDLLRSALDEIGVPVLGVVRRQTAIAIPDRHLGLVPTDELPQLTALFTELAELAATSFDWDALLPLLAVPPKAATQAESDQLELPLLSEPPQPPRVRIAIARDAAFNFYYPDNLDWLTQLGAELVFWSPLTDCELPNVDGLYLGGGFPEMFAAQLAANKNVRTQVRQAILAGLPTYAECGGLMYLCDSLTTFAGEAFPMVGVLPTQVVMGQKLTLGYRQAIATTNTSLITQNQSLWGHEFHHSHLTQPPQAPIFRFTHPPSLTEGWQLLNLHASYLHLHWGATPEIPRRFLAQCQQFQATRLYNHSHPS</sequence>
<dbReference type="AlphaFoldDB" id="A0A7C3PIZ1"/>
<evidence type="ECO:0000256" key="1">
    <source>
        <dbReference type="ARBA" id="ARBA00001946"/>
    </source>
</evidence>
<dbReference type="PROSITE" id="PS51274">
    <property type="entry name" value="GATASE_COBBQ"/>
    <property type="match status" value="1"/>
</dbReference>
<dbReference type="EC" id="6.3.5.11" evidence="7"/>
<reference evidence="10" key="1">
    <citation type="journal article" date="2020" name="mSystems">
        <title>Genome- and Community-Level Interaction Insights into Carbon Utilization and Element Cycling Functions of Hydrothermarchaeota in Hydrothermal Sediment.</title>
        <authorList>
            <person name="Zhou Z."/>
            <person name="Liu Y."/>
            <person name="Xu W."/>
            <person name="Pan J."/>
            <person name="Luo Z.H."/>
            <person name="Li M."/>
        </authorList>
    </citation>
    <scope>NUCLEOTIDE SEQUENCE [LARGE SCALE GENOMIC DNA]</scope>
    <source>
        <strain evidence="10">SpSt-418</strain>
    </source>
</reference>
<dbReference type="InterPro" id="IPR029062">
    <property type="entry name" value="Class_I_gatase-like"/>
</dbReference>